<organism evidence="2">
    <name type="scientific">Oryza barthii</name>
    <dbReference type="NCBI Taxonomy" id="65489"/>
    <lineage>
        <taxon>Eukaryota</taxon>
        <taxon>Viridiplantae</taxon>
        <taxon>Streptophyta</taxon>
        <taxon>Embryophyta</taxon>
        <taxon>Tracheophyta</taxon>
        <taxon>Spermatophyta</taxon>
        <taxon>Magnoliopsida</taxon>
        <taxon>Liliopsida</taxon>
        <taxon>Poales</taxon>
        <taxon>Poaceae</taxon>
        <taxon>BOP clade</taxon>
        <taxon>Oryzoideae</taxon>
        <taxon>Oryzeae</taxon>
        <taxon>Oryzinae</taxon>
        <taxon>Oryza</taxon>
    </lineage>
</organism>
<keyword evidence="1" id="KW-0732">Signal</keyword>
<dbReference type="Proteomes" id="UP000026960">
    <property type="component" value="Chromosome 6"/>
</dbReference>
<dbReference type="EnsemblPlants" id="OBART06G08190.1">
    <property type="protein sequence ID" value="OBART06G08190.1"/>
    <property type="gene ID" value="OBART06G08190"/>
</dbReference>
<evidence type="ECO:0000313" key="2">
    <source>
        <dbReference type="EnsemblPlants" id="OBART06G08190.1"/>
    </source>
</evidence>
<dbReference type="HOGENOM" id="CLU_1820747_0_0_1"/>
<evidence type="ECO:0000256" key="1">
    <source>
        <dbReference type="SAM" id="SignalP"/>
    </source>
</evidence>
<evidence type="ECO:0008006" key="4">
    <source>
        <dbReference type="Google" id="ProtNLM"/>
    </source>
</evidence>
<sequence length="142" mass="14846">MTTTAWSLLCRSPCLATLASSATNMVVAAVASIQCILVEHEHLTIARREHAAAGDAFSSSLSTGLAVSGAGDEQYCGAGRGDAGRRRGGRLLATHHAWMTRRRAWLGTRSSARRSPLVTGHVDDAVSAVFPAPASMPAWASC</sequence>
<feature type="chain" id="PRO_5002272469" description="Secreted protein" evidence="1">
    <location>
        <begin position="17"/>
        <end position="142"/>
    </location>
</feature>
<dbReference type="PaxDb" id="65489-OBART06G08190.1"/>
<reference evidence="2" key="1">
    <citation type="journal article" date="2009" name="Rice">
        <title>De Novo Next Generation Sequencing of Plant Genomes.</title>
        <authorList>
            <person name="Rounsley S."/>
            <person name="Marri P.R."/>
            <person name="Yu Y."/>
            <person name="He R."/>
            <person name="Sisneros N."/>
            <person name="Goicoechea J.L."/>
            <person name="Lee S.J."/>
            <person name="Angelova A."/>
            <person name="Kudrna D."/>
            <person name="Luo M."/>
            <person name="Affourtit J."/>
            <person name="Desany B."/>
            <person name="Knight J."/>
            <person name="Niazi F."/>
            <person name="Egholm M."/>
            <person name="Wing R.A."/>
        </authorList>
    </citation>
    <scope>NUCLEOTIDE SEQUENCE [LARGE SCALE GENOMIC DNA]</scope>
    <source>
        <strain evidence="2">cv. IRGC 105608</strain>
    </source>
</reference>
<protein>
    <recommendedName>
        <fullName evidence="4">Secreted protein</fullName>
    </recommendedName>
</protein>
<feature type="signal peptide" evidence="1">
    <location>
        <begin position="1"/>
        <end position="16"/>
    </location>
</feature>
<evidence type="ECO:0000313" key="3">
    <source>
        <dbReference type="Proteomes" id="UP000026960"/>
    </source>
</evidence>
<reference evidence="2" key="2">
    <citation type="submission" date="2015-03" db="UniProtKB">
        <authorList>
            <consortium name="EnsemblPlants"/>
        </authorList>
    </citation>
    <scope>IDENTIFICATION</scope>
</reference>
<dbReference type="AlphaFoldDB" id="A0A0D3GEH9"/>
<dbReference type="Gramene" id="OBART06G08190.1">
    <property type="protein sequence ID" value="OBART06G08190.1"/>
    <property type="gene ID" value="OBART06G08190"/>
</dbReference>
<name>A0A0D3GEH9_9ORYZ</name>
<accession>A0A0D3GEH9</accession>
<proteinExistence type="predicted"/>
<keyword evidence="3" id="KW-1185">Reference proteome</keyword>